<keyword evidence="1" id="KW-1133">Transmembrane helix</keyword>
<accession>A0AAU9JZ82</accession>
<feature type="transmembrane region" description="Helical" evidence="1">
    <location>
        <begin position="7"/>
        <end position="24"/>
    </location>
</feature>
<reference evidence="2" key="1">
    <citation type="submission" date="2021-09" db="EMBL/GenBank/DDBJ databases">
        <authorList>
            <consortium name="AG Swart"/>
            <person name="Singh M."/>
            <person name="Singh A."/>
            <person name="Seah K."/>
            <person name="Emmerich C."/>
        </authorList>
    </citation>
    <scope>NUCLEOTIDE SEQUENCE</scope>
    <source>
        <strain evidence="2">ATCC30299</strain>
    </source>
</reference>
<evidence type="ECO:0000313" key="2">
    <source>
        <dbReference type="EMBL" id="CAG9331294.1"/>
    </source>
</evidence>
<gene>
    <name evidence="2" type="ORF">BSTOLATCC_MIC53369</name>
</gene>
<dbReference type="Proteomes" id="UP001162131">
    <property type="component" value="Unassembled WGS sequence"/>
</dbReference>
<sequence length="171" mass="20051">METNKQARICGGIILSLAMMYYGYQVYDYSISWYEMEKLKNATVCFEVDILESWLISHNIIWLLALSLLLLILIIPEIQALFLCFLYILGPLYLSWSLVATVYYGLFMACCREIRDRCVNFYPFQDPPGFIALITVSIIFSSLLTIYLLSILLENLLSYFRERFQQYSHLL</sequence>
<evidence type="ECO:0000313" key="3">
    <source>
        <dbReference type="Proteomes" id="UP001162131"/>
    </source>
</evidence>
<evidence type="ECO:0000256" key="1">
    <source>
        <dbReference type="SAM" id="Phobius"/>
    </source>
</evidence>
<comment type="caution">
    <text evidence="2">The sequence shown here is derived from an EMBL/GenBank/DDBJ whole genome shotgun (WGS) entry which is preliminary data.</text>
</comment>
<proteinExistence type="predicted"/>
<dbReference type="AlphaFoldDB" id="A0AAU9JZ82"/>
<feature type="transmembrane region" description="Helical" evidence="1">
    <location>
        <begin position="130"/>
        <end position="153"/>
    </location>
</feature>
<keyword evidence="1" id="KW-0812">Transmembrane</keyword>
<organism evidence="2 3">
    <name type="scientific">Blepharisma stoltei</name>
    <dbReference type="NCBI Taxonomy" id="1481888"/>
    <lineage>
        <taxon>Eukaryota</taxon>
        <taxon>Sar</taxon>
        <taxon>Alveolata</taxon>
        <taxon>Ciliophora</taxon>
        <taxon>Postciliodesmatophora</taxon>
        <taxon>Heterotrichea</taxon>
        <taxon>Heterotrichida</taxon>
        <taxon>Blepharismidae</taxon>
        <taxon>Blepharisma</taxon>
    </lineage>
</organism>
<feature type="transmembrane region" description="Helical" evidence="1">
    <location>
        <begin position="82"/>
        <end position="106"/>
    </location>
</feature>
<keyword evidence="1" id="KW-0472">Membrane</keyword>
<name>A0AAU9JZ82_9CILI</name>
<keyword evidence="3" id="KW-1185">Reference proteome</keyword>
<protein>
    <submittedName>
        <fullName evidence="2">Uncharacterized protein</fullName>
    </submittedName>
</protein>
<dbReference type="EMBL" id="CAJZBQ010000053">
    <property type="protein sequence ID" value="CAG9331294.1"/>
    <property type="molecule type" value="Genomic_DNA"/>
</dbReference>
<feature type="transmembrane region" description="Helical" evidence="1">
    <location>
        <begin position="56"/>
        <end position="75"/>
    </location>
</feature>